<dbReference type="InterPro" id="IPR000160">
    <property type="entry name" value="GGDEF_dom"/>
</dbReference>
<dbReference type="Gene3D" id="3.20.20.450">
    <property type="entry name" value="EAL domain"/>
    <property type="match status" value="1"/>
</dbReference>
<dbReference type="InterPro" id="IPR043128">
    <property type="entry name" value="Rev_trsase/Diguanyl_cyclase"/>
</dbReference>
<dbReference type="CDD" id="cd00130">
    <property type="entry name" value="PAS"/>
    <property type="match status" value="1"/>
</dbReference>
<dbReference type="NCBIfam" id="TIGR00254">
    <property type="entry name" value="GGDEF"/>
    <property type="match status" value="1"/>
</dbReference>
<dbReference type="PANTHER" id="PTHR33121">
    <property type="entry name" value="CYCLIC DI-GMP PHOSPHODIESTERASE PDEF"/>
    <property type="match status" value="1"/>
</dbReference>
<dbReference type="eggNOG" id="COG2204">
    <property type="taxonomic scope" value="Bacteria"/>
</dbReference>
<dbReference type="AlphaFoldDB" id="Q2SBA3"/>
<dbReference type="InterPro" id="IPR029787">
    <property type="entry name" value="Nucleotide_cyclase"/>
</dbReference>
<accession>Q2SBA3</accession>
<evidence type="ECO:0000259" key="2">
    <source>
        <dbReference type="PROSITE" id="PS50110"/>
    </source>
</evidence>
<dbReference type="InterPro" id="IPR001633">
    <property type="entry name" value="EAL_dom"/>
</dbReference>
<dbReference type="Proteomes" id="UP000000238">
    <property type="component" value="Chromosome"/>
</dbReference>
<dbReference type="eggNOG" id="COG2199">
    <property type="taxonomic scope" value="Bacteria"/>
</dbReference>
<dbReference type="InterPro" id="IPR035965">
    <property type="entry name" value="PAS-like_dom_sf"/>
</dbReference>
<feature type="domain" description="EAL" evidence="3">
    <location>
        <begin position="447"/>
        <end position="698"/>
    </location>
</feature>
<dbReference type="InterPro" id="IPR000014">
    <property type="entry name" value="PAS"/>
</dbReference>
<dbReference type="SUPFAM" id="SSF55073">
    <property type="entry name" value="Nucleotide cyclase"/>
    <property type="match status" value="1"/>
</dbReference>
<evidence type="ECO:0000259" key="4">
    <source>
        <dbReference type="PROSITE" id="PS50887"/>
    </source>
</evidence>
<dbReference type="RefSeq" id="WP_011399135.1">
    <property type="nucleotide sequence ID" value="NC_007645.1"/>
</dbReference>
<gene>
    <name evidence="5" type="ordered locus">HCH_05402</name>
</gene>
<dbReference type="PROSITE" id="PS50883">
    <property type="entry name" value="EAL"/>
    <property type="match status" value="1"/>
</dbReference>
<dbReference type="SMART" id="SM00267">
    <property type="entry name" value="GGDEF"/>
    <property type="match status" value="1"/>
</dbReference>
<dbReference type="CDD" id="cd01948">
    <property type="entry name" value="EAL"/>
    <property type="match status" value="1"/>
</dbReference>
<dbReference type="InterPro" id="IPR001789">
    <property type="entry name" value="Sig_transdc_resp-reg_receiver"/>
</dbReference>
<organism evidence="5 6">
    <name type="scientific">Hahella chejuensis (strain KCTC 2396)</name>
    <dbReference type="NCBI Taxonomy" id="349521"/>
    <lineage>
        <taxon>Bacteria</taxon>
        <taxon>Pseudomonadati</taxon>
        <taxon>Pseudomonadota</taxon>
        <taxon>Gammaproteobacteria</taxon>
        <taxon>Oceanospirillales</taxon>
        <taxon>Hahellaceae</taxon>
        <taxon>Hahella</taxon>
    </lineage>
</organism>
<dbReference type="Gene3D" id="3.40.50.2300">
    <property type="match status" value="1"/>
</dbReference>
<evidence type="ECO:0000259" key="3">
    <source>
        <dbReference type="PROSITE" id="PS50883"/>
    </source>
</evidence>
<dbReference type="KEGG" id="hch:HCH_05402"/>
<feature type="domain" description="GGDEF" evidence="4">
    <location>
        <begin position="300"/>
        <end position="437"/>
    </location>
</feature>
<sequence>MQKKNPTVHLLILDASQNDAEKVVSLLRNAGRATRAHRVTSLEDLEESLNSQVWDLFIAKEVDGEVTYKHCLEQIKRLEKDLPFILLTQTFDEDSALEGLKLGAREVLPVDALPRMVFSVKRELSDLEERRRRRNIEVHLREAEKRCNLLLESSMDAIAYINEGMHVFANKAYLDLFGYEDIDELMCIPVMDVLSSGSQEPFKDFLKAFNDAQQNQQHKELTCTIRKSDDSEVEVVISCSQATYDGEACTQIIVRPEVDPELEEKLRKFSSEDLLTGLYNKVHFMEHLEGAIDKALNNDLQGSLLYLELDDFSTARNDYGIPGSDSILGDFANMLKSICPENYSLARLGDDTFAILATQVDDKGSEQLAENIRKQTEEHLFEVGDRTAQVTVSIGIARINENAPKAEDLMSRAHRACSHIHSLEGKKKGNGVYLYNAVDFDATQPLDEDMVAVLQRSLDNGRFRLLFQPIIGLRGEGEEHYEAFLRMLNDKNEEISPSEFLPIDSNAELAIKLDRWVILQNIKSLSAHRAKGHDTKLFLNITPYTVLDKTFVQWLGLALKAAKLPGGALIFQIAEENAIEYLKQAKEFAAGIKRLGGKISIGRFGCALNPFNTIKHVECDYIKMDGSFTEEIQKDERSKEKLKEMITQLQELKKLTVVPFVENASVLSTLWQAGVNYIQGYYLQEPSPEMNYDFSEGE</sequence>
<dbReference type="PROSITE" id="PS50110">
    <property type="entry name" value="RESPONSE_REGULATORY"/>
    <property type="match status" value="1"/>
</dbReference>
<dbReference type="PANTHER" id="PTHR33121:SF23">
    <property type="entry name" value="CYCLIC DI-GMP PHOSPHODIESTERASE PDEB"/>
    <property type="match status" value="1"/>
</dbReference>
<proteinExistence type="predicted"/>
<dbReference type="SUPFAM" id="SSF52172">
    <property type="entry name" value="CheY-like"/>
    <property type="match status" value="1"/>
</dbReference>
<comment type="caution">
    <text evidence="1">Lacks conserved residue(s) required for the propagation of feature annotation.</text>
</comment>
<dbReference type="GO" id="GO:0000160">
    <property type="term" value="P:phosphorelay signal transduction system"/>
    <property type="evidence" value="ECO:0007669"/>
    <property type="project" value="InterPro"/>
</dbReference>
<dbReference type="CDD" id="cd00156">
    <property type="entry name" value="REC"/>
    <property type="match status" value="1"/>
</dbReference>
<protein>
    <submittedName>
        <fullName evidence="5">Predicted signal transduction protein containing a membrane domain, an EAL and a GGDEF domain</fullName>
    </submittedName>
</protein>
<evidence type="ECO:0000313" key="5">
    <source>
        <dbReference type="EMBL" id="ABC32071.1"/>
    </source>
</evidence>
<keyword evidence="6" id="KW-1185">Reference proteome</keyword>
<dbReference type="OrthoDB" id="7052318at2"/>
<evidence type="ECO:0000313" key="6">
    <source>
        <dbReference type="Proteomes" id="UP000000238"/>
    </source>
</evidence>
<dbReference type="Gene3D" id="3.30.450.20">
    <property type="entry name" value="PAS domain"/>
    <property type="match status" value="1"/>
</dbReference>
<reference evidence="5 6" key="1">
    <citation type="journal article" date="2005" name="Nucleic Acids Res.">
        <title>Genomic blueprint of Hahella chejuensis, a marine microbe producing an algicidal agent.</title>
        <authorList>
            <person name="Jeong H."/>
            <person name="Yim J.H."/>
            <person name="Lee C."/>
            <person name="Choi S.-H."/>
            <person name="Park Y.K."/>
            <person name="Yoon S.H."/>
            <person name="Hur C.-G."/>
            <person name="Kang H.-Y."/>
            <person name="Kim D."/>
            <person name="Lee H.H."/>
            <person name="Park K.H."/>
            <person name="Park S.-H."/>
            <person name="Park H.-S."/>
            <person name="Lee H.K."/>
            <person name="Oh T.K."/>
            <person name="Kim J.F."/>
        </authorList>
    </citation>
    <scope>NUCLEOTIDE SEQUENCE [LARGE SCALE GENOMIC DNA]</scope>
    <source>
        <strain evidence="5 6">KCTC 2396</strain>
    </source>
</reference>
<dbReference type="SMART" id="SM00052">
    <property type="entry name" value="EAL"/>
    <property type="match status" value="1"/>
</dbReference>
<dbReference type="GO" id="GO:0071111">
    <property type="term" value="F:cyclic-guanylate-specific phosphodiesterase activity"/>
    <property type="evidence" value="ECO:0007669"/>
    <property type="project" value="InterPro"/>
</dbReference>
<dbReference type="Pfam" id="PF00563">
    <property type="entry name" value="EAL"/>
    <property type="match status" value="1"/>
</dbReference>
<dbReference type="eggNOG" id="COG2200">
    <property type="taxonomic scope" value="Bacteria"/>
</dbReference>
<dbReference type="InterPro" id="IPR035919">
    <property type="entry name" value="EAL_sf"/>
</dbReference>
<dbReference type="Pfam" id="PF00990">
    <property type="entry name" value="GGDEF"/>
    <property type="match status" value="1"/>
</dbReference>
<dbReference type="InterPro" id="IPR011006">
    <property type="entry name" value="CheY-like_superfamily"/>
</dbReference>
<dbReference type="PROSITE" id="PS50887">
    <property type="entry name" value="GGDEF"/>
    <property type="match status" value="1"/>
</dbReference>
<dbReference type="CDD" id="cd01949">
    <property type="entry name" value="GGDEF"/>
    <property type="match status" value="1"/>
</dbReference>
<dbReference type="HOGENOM" id="CLU_000445_70_50_6"/>
<dbReference type="InterPro" id="IPR050706">
    <property type="entry name" value="Cyclic-di-GMP_PDE-like"/>
</dbReference>
<dbReference type="EMBL" id="CP000155">
    <property type="protein sequence ID" value="ABC32071.1"/>
    <property type="molecule type" value="Genomic_DNA"/>
</dbReference>
<feature type="domain" description="Response regulatory" evidence="2">
    <location>
        <begin position="9"/>
        <end position="125"/>
    </location>
</feature>
<dbReference type="SUPFAM" id="SSF141868">
    <property type="entry name" value="EAL domain-like"/>
    <property type="match status" value="1"/>
</dbReference>
<evidence type="ECO:0000256" key="1">
    <source>
        <dbReference type="PROSITE-ProRule" id="PRU00169"/>
    </source>
</evidence>
<dbReference type="Gene3D" id="3.30.70.270">
    <property type="match status" value="1"/>
</dbReference>
<name>Q2SBA3_HAHCH</name>
<dbReference type="SUPFAM" id="SSF55785">
    <property type="entry name" value="PYP-like sensor domain (PAS domain)"/>
    <property type="match status" value="1"/>
</dbReference>
<dbReference type="STRING" id="349521.HCH_05402"/>
<dbReference type="Pfam" id="PF13188">
    <property type="entry name" value="PAS_8"/>
    <property type="match status" value="1"/>
</dbReference>